<feature type="region of interest" description="Disordered" evidence="1">
    <location>
        <begin position="273"/>
        <end position="297"/>
    </location>
</feature>
<gene>
    <name evidence="2" type="ORF">AB1Y20_009698</name>
</gene>
<accession>A0AB34K138</accession>
<evidence type="ECO:0000256" key="1">
    <source>
        <dbReference type="SAM" id="MobiDB-lite"/>
    </source>
</evidence>
<feature type="region of interest" description="Disordered" evidence="1">
    <location>
        <begin position="687"/>
        <end position="715"/>
    </location>
</feature>
<protein>
    <submittedName>
        <fullName evidence="2">Uncharacterized protein</fullName>
    </submittedName>
</protein>
<proteinExistence type="predicted"/>
<organism evidence="2 3">
    <name type="scientific">Prymnesium parvum</name>
    <name type="common">Toxic golden alga</name>
    <dbReference type="NCBI Taxonomy" id="97485"/>
    <lineage>
        <taxon>Eukaryota</taxon>
        <taxon>Haptista</taxon>
        <taxon>Haptophyta</taxon>
        <taxon>Prymnesiophyceae</taxon>
        <taxon>Prymnesiales</taxon>
        <taxon>Prymnesiaceae</taxon>
        <taxon>Prymnesium</taxon>
    </lineage>
</organism>
<dbReference type="Proteomes" id="UP001515480">
    <property type="component" value="Unassembled WGS sequence"/>
</dbReference>
<name>A0AB34K138_PRYPA</name>
<feature type="compositionally biased region" description="Basic and acidic residues" evidence="1">
    <location>
        <begin position="828"/>
        <end position="839"/>
    </location>
</feature>
<evidence type="ECO:0000313" key="2">
    <source>
        <dbReference type="EMBL" id="KAL1528344.1"/>
    </source>
</evidence>
<keyword evidence="3" id="KW-1185">Reference proteome</keyword>
<evidence type="ECO:0000313" key="3">
    <source>
        <dbReference type="Proteomes" id="UP001515480"/>
    </source>
</evidence>
<dbReference type="EMBL" id="JBGBPQ010000002">
    <property type="protein sequence ID" value="KAL1528344.1"/>
    <property type="molecule type" value="Genomic_DNA"/>
</dbReference>
<sequence length="839" mass="89969">MPVECASAAVALRDASPTHPLAAHDDALPPSPPSEPEPPHDTDASPPSPHASAAAPPPPPARARAPAVARLWEQYAEALGGRIELAADPRRRGALRLRGGRLRCALQHAEHAEVLSLEAAALQAAVRESRATLRGARARSEAFWTQARRLEAEGRLRFEELVLARQERRRAAEREAGQALSACHAALRLALGAARRAHEARCVAQRERREETQSDVAWRIFCARVEHEQPALAVTPLPADQLHALQPALHHPPVGGAAGRRAPRRAAAIAAARAGERGGQPPPAVSRQPSLDGGGAAVSARSTRAWGSLTCTEACATREELDGLLLRLCAGAASREPASEREGRGGEARPLFPINMSLCARLVGWFTPNERPQHEACIYYIHEEFFGSTTLDLLDAAAEAQALASSSSPTPLEYPSFHSGSSPRCASLSRHTRAHSDSAIARTCPSPLQEAGSLEGTRGSAELPPARCAALLTHLQPLRAPWRHRPYVRPRSAKIHRFRADGGFRQLATRQTLLASPAAQGTVCACVPPDGAGAAGADGLELHFREATLEQLLAVEWVYTSLDAGVGAPLESRTHLAFPPSHLIHTLYATVALPNASSEDEVAAGDSIRLRPLSPYEVDDLVKTYAHRSLPSSRPPSATLALAAHIPETVHGQSARRAIGHALVHKYCGLVPPSSSGTHFLVQLEENRPARESSGRGGDRSYIEKPGVRATERSQDCETGADMASADLPQLVQMLQDGSLETSLLACLQRPFPEDHGLVEPCAAERNLERMLAEMTAELEAEAACTARLRGELEELQLGGPIHVERLAGKRSPSKKSRRTSNEPINTSHERHEAGPLSF</sequence>
<feature type="region of interest" description="Disordered" evidence="1">
    <location>
        <begin position="805"/>
        <end position="839"/>
    </location>
</feature>
<feature type="region of interest" description="Disordered" evidence="1">
    <location>
        <begin position="1"/>
        <end position="66"/>
    </location>
</feature>
<comment type="caution">
    <text evidence="2">The sequence shown here is derived from an EMBL/GenBank/DDBJ whole genome shotgun (WGS) entry which is preliminary data.</text>
</comment>
<dbReference type="AlphaFoldDB" id="A0AB34K138"/>
<reference evidence="2 3" key="1">
    <citation type="journal article" date="2024" name="Science">
        <title>Giant polyketide synthase enzymes in the biosynthesis of giant marine polyether toxins.</title>
        <authorList>
            <person name="Fallon T.R."/>
            <person name="Shende V.V."/>
            <person name="Wierzbicki I.H."/>
            <person name="Pendleton A.L."/>
            <person name="Watervoot N.F."/>
            <person name="Auber R.P."/>
            <person name="Gonzalez D.J."/>
            <person name="Wisecaver J.H."/>
            <person name="Moore B.S."/>
        </authorList>
    </citation>
    <scope>NUCLEOTIDE SEQUENCE [LARGE SCALE GENOMIC DNA]</scope>
    <source>
        <strain evidence="2 3">12B1</strain>
    </source>
</reference>